<accession>A0A183L4P5</accession>
<organism evidence="2">
    <name type="scientific">Schistosoma curassoni</name>
    <dbReference type="NCBI Taxonomy" id="6186"/>
    <lineage>
        <taxon>Eukaryota</taxon>
        <taxon>Metazoa</taxon>
        <taxon>Spiralia</taxon>
        <taxon>Lophotrochozoa</taxon>
        <taxon>Platyhelminthes</taxon>
        <taxon>Trematoda</taxon>
        <taxon>Digenea</taxon>
        <taxon>Strigeidida</taxon>
        <taxon>Schistosomatoidea</taxon>
        <taxon>Schistosomatidae</taxon>
        <taxon>Schistosoma</taxon>
    </lineage>
</organism>
<evidence type="ECO:0000256" key="1">
    <source>
        <dbReference type="SAM" id="MobiDB-lite"/>
    </source>
</evidence>
<reference evidence="2" key="1">
    <citation type="submission" date="2016-06" db="UniProtKB">
        <authorList>
            <consortium name="WormBaseParasite"/>
        </authorList>
    </citation>
    <scope>IDENTIFICATION</scope>
</reference>
<evidence type="ECO:0000313" key="2">
    <source>
        <dbReference type="WBParaSite" id="SCUD_0002231001-mRNA-1"/>
    </source>
</evidence>
<proteinExistence type="predicted"/>
<protein>
    <submittedName>
        <fullName evidence="2">Reverse transcriptase domain-containing protein</fullName>
    </submittedName>
</protein>
<sequence length="56" mass="6359">MKDAVDAQLRDQQAGFRKDRSAQTKLRHYGSSSNNQLNGTRHCTSTSLIMKRHLTV</sequence>
<feature type="region of interest" description="Disordered" evidence="1">
    <location>
        <begin position="1"/>
        <end position="43"/>
    </location>
</feature>
<dbReference type="AlphaFoldDB" id="A0A183L4P5"/>
<name>A0A183L4P5_9TREM</name>
<feature type="compositionally biased region" description="Polar residues" evidence="1">
    <location>
        <begin position="30"/>
        <end position="43"/>
    </location>
</feature>
<dbReference type="WBParaSite" id="SCUD_0002231001-mRNA-1">
    <property type="protein sequence ID" value="SCUD_0002231001-mRNA-1"/>
    <property type="gene ID" value="SCUD_0002231001"/>
</dbReference>